<dbReference type="Gene3D" id="6.10.340.10">
    <property type="match status" value="1"/>
</dbReference>
<dbReference type="InterPro" id="IPR036097">
    <property type="entry name" value="HisK_dim/P_sf"/>
</dbReference>
<dbReference type="Pfam" id="PF00672">
    <property type="entry name" value="HAMP"/>
    <property type="match status" value="1"/>
</dbReference>
<dbReference type="CDD" id="cd00075">
    <property type="entry name" value="HATPase"/>
    <property type="match status" value="1"/>
</dbReference>
<gene>
    <name evidence="14" type="ORF">GHK86_02505</name>
</gene>
<sequence>MLVVHGVLLVAVLGTVTVEVVHGFSSHYTHTIVTDLSEEGPEYARAAAQRPAGQTMEAFSRGYLETHVLAGGHLLVVGLRGQAILASAGAGALASRPTVAGWVVAPPLRSELRDVAVGTSRYLVLASPIRTTGGSTVGVLVAAASLAGLAAQRDQVLLLAAGEAVVAVAAGLLSSFLVMRRLLHTVGAVTEAAVAASVGDLGGRLGGAPGEGGAGDEVGRLRAAFDQMRERIAAGLDAQRQLLSDVSHQLRTPLTVARGHLEVLARNPAPERAEMVETTARVIAELEGMSVLVDRLLLLGRSFAPDFVEAAPVALRAFMGDLFAAARVLAERGWALAAVPDVVVVVDGPKLRGALLNLVDNAVKATGTGDGIELGARCATEVAFWVTDTGSGIAAAAQGEVFGRFRRSGSSGRQGTGLGLAIVEAVAEAHGGRVGLHSVEGRGTTVEIVLPGSCLRPGGVGSEDDDG</sequence>
<reference evidence="14 15" key="1">
    <citation type="submission" date="2019-11" db="EMBL/GenBank/DDBJ databases">
        <title>Acidiferrimicrobium australis gen. nov., sp. nov., an acidophilic and obligately heterotrophic, member of the Actinobacteria that catalyses dissimilatory oxido- reduction of iron isolated from metal-rich acidic water in Chile.</title>
        <authorList>
            <person name="Gonzalez D."/>
            <person name="Huber K."/>
            <person name="Hedrich S."/>
            <person name="Rojas-Villalobos C."/>
            <person name="Quatrini R."/>
            <person name="Dinamarca M.A."/>
            <person name="Schwarz A."/>
            <person name="Canales C."/>
            <person name="Nancucheo I."/>
        </authorList>
    </citation>
    <scope>NUCLEOTIDE SEQUENCE [LARGE SCALE GENOMIC DNA]</scope>
    <source>
        <strain evidence="14 15">USS-CCA1</strain>
    </source>
</reference>
<dbReference type="InterPro" id="IPR003660">
    <property type="entry name" value="HAMP_dom"/>
</dbReference>
<evidence type="ECO:0000256" key="5">
    <source>
        <dbReference type="ARBA" id="ARBA00022679"/>
    </source>
</evidence>
<dbReference type="Gene3D" id="3.30.565.10">
    <property type="entry name" value="Histidine kinase-like ATPase, C-terminal domain"/>
    <property type="match status" value="1"/>
</dbReference>
<dbReference type="PROSITE" id="PS50885">
    <property type="entry name" value="HAMP"/>
    <property type="match status" value="1"/>
</dbReference>
<evidence type="ECO:0000259" key="12">
    <source>
        <dbReference type="PROSITE" id="PS50109"/>
    </source>
</evidence>
<evidence type="ECO:0000313" key="14">
    <source>
        <dbReference type="EMBL" id="MST31603.1"/>
    </source>
</evidence>
<dbReference type="InterPro" id="IPR004358">
    <property type="entry name" value="Sig_transdc_His_kin-like_C"/>
</dbReference>
<evidence type="ECO:0000256" key="4">
    <source>
        <dbReference type="ARBA" id="ARBA00022553"/>
    </source>
</evidence>
<dbReference type="InterPro" id="IPR003594">
    <property type="entry name" value="HATPase_dom"/>
</dbReference>
<dbReference type="SMART" id="SM00387">
    <property type="entry name" value="HATPase_c"/>
    <property type="match status" value="1"/>
</dbReference>
<name>A0ABW9QQ39_9ACTN</name>
<keyword evidence="8 11" id="KW-1133">Transmembrane helix</keyword>
<evidence type="ECO:0000259" key="13">
    <source>
        <dbReference type="PROSITE" id="PS50885"/>
    </source>
</evidence>
<keyword evidence="6 11" id="KW-0812">Transmembrane</keyword>
<evidence type="ECO:0000256" key="10">
    <source>
        <dbReference type="ARBA" id="ARBA00023136"/>
    </source>
</evidence>
<evidence type="ECO:0000313" key="15">
    <source>
        <dbReference type="Proteomes" id="UP000437736"/>
    </source>
</evidence>
<dbReference type="InterPro" id="IPR005467">
    <property type="entry name" value="His_kinase_dom"/>
</dbReference>
<evidence type="ECO:0000256" key="2">
    <source>
        <dbReference type="ARBA" id="ARBA00004236"/>
    </source>
</evidence>
<dbReference type="SUPFAM" id="SSF47384">
    <property type="entry name" value="Homodimeric domain of signal transducing histidine kinase"/>
    <property type="match status" value="1"/>
</dbReference>
<dbReference type="PANTHER" id="PTHR45436">
    <property type="entry name" value="SENSOR HISTIDINE KINASE YKOH"/>
    <property type="match status" value="1"/>
</dbReference>
<feature type="domain" description="Histidine kinase" evidence="12">
    <location>
        <begin position="245"/>
        <end position="454"/>
    </location>
</feature>
<evidence type="ECO:0000256" key="8">
    <source>
        <dbReference type="ARBA" id="ARBA00022989"/>
    </source>
</evidence>
<dbReference type="PANTHER" id="PTHR45436:SF5">
    <property type="entry name" value="SENSOR HISTIDINE KINASE TRCS"/>
    <property type="match status" value="1"/>
</dbReference>
<evidence type="ECO:0000256" key="6">
    <source>
        <dbReference type="ARBA" id="ARBA00022692"/>
    </source>
</evidence>
<organism evidence="14 15">
    <name type="scientific">Acidiferrimicrobium australe</name>
    <dbReference type="NCBI Taxonomy" id="2664430"/>
    <lineage>
        <taxon>Bacteria</taxon>
        <taxon>Bacillati</taxon>
        <taxon>Actinomycetota</taxon>
        <taxon>Acidimicrobiia</taxon>
        <taxon>Acidimicrobiales</taxon>
        <taxon>Acidimicrobiaceae</taxon>
        <taxon>Acidiferrimicrobium</taxon>
    </lineage>
</organism>
<evidence type="ECO:0000256" key="11">
    <source>
        <dbReference type="SAM" id="Phobius"/>
    </source>
</evidence>
<dbReference type="InterPro" id="IPR003661">
    <property type="entry name" value="HisK_dim/P_dom"/>
</dbReference>
<dbReference type="InterPro" id="IPR036890">
    <property type="entry name" value="HATPase_C_sf"/>
</dbReference>
<comment type="caution">
    <text evidence="14">The sequence shown here is derived from an EMBL/GenBank/DDBJ whole genome shotgun (WGS) entry which is preliminary data.</text>
</comment>
<dbReference type="CDD" id="cd00082">
    <property type="entry name" value="HisKA"/>
    <property type="match status" value="1"/>
</dbReference>
<keyword evidence="10 11" id="KW-0472">Membrane</keyword>
<comment type="subcellular location">
    <subcellularLocation>
        <location evidence="2">Cell membrane</location>
    </subcellularLocation>
</comment>
<dbReference type="SUPFAM" id="SSF55874">
    <property type="entry name" value="ATPase domain of HSP90 chaperone/DNA topoisomerase II/histidine kinase"/>
    <property type="match status" value="1"/>
</dbReference>
<feature type="transmembrane region" description="Helical" evidence="11">
    <location>
        <begin position="156"/>
        <end position="178"/>
    </location>
</feature>
<dbReference type="Pfam" id="PF02518">
    <property type="entry name" value="HATPase_c"/>
    <property type="match status" value="1"/>
</dbReference>
<keyword evidence="15" id="KW-1185">Reference proteome</keyword>
<dbReference type="PROSITE" id="PS50109">
    <property type="entry name" value="HIS_KIN"/>
    <property type="match status" value="1"/>
</dbReference>
<evidence type="ECO:0000256" key="3">
    <source>
        <dbReference type="ARBA" id="ARBA00012438"/>
    </source>
</evidence>
<evidence type="ECO:0000256" key="1">
    <source>
        <dbReference type="ARBA" id="ARBA00000085"/>
    </source>
</evidence>
<dbReference type="Pfam" id="PF00512">
    <property type="entry name" value="HisKA"/>
    <property type="match status" value="1"/>
</dbReference>
<dbReference type="Gene3D" id="1.10.287.130">
    <property type="match status" value="1"/>
</dbReference>
<protein>
    <recommendedName>
        <fullName evidence="3">histidine kinase</fullName>
        <ecNumber evidence="3">2.7.13.3</ecNumber>
    </recommendedName>
</protein>
<dbReference type="InterPro" id="IPR050428">
    <property type="entry name" value="TCS_sensor_his_kinase"/>
</dbReference>
<comment type="catalytic activity">
    <reaction evidence="1">
        <text>ATP + protein L-histidine = ADP + protein N-phospho-L-histidine.</text>
        <dbReference type="EC" id="2.7.13.3"/>
    </reaction>
</comment>
<proteinExistence type="predicted"/>
<dbReference type="EC" id="2.7.13.3" evidence="3"/>
<feature type="domain" description="HAMP" evidence="13">
    <location>
        <begin position="180"/>
        <end position="237"/>
    </location>
</feature>
<dbReference type="SMART" id="SM00388">
    <property type="entry name" value="HisKA"/>
    <property type="match status" value="1"/>
</dbReference>
<keyword evidence="9" id="KW-0902">Two-component regulatory system</keyword>
<evidence type="ECO:0000256" key="7">
    <source>
        <dbReference type="ARBA" id="ARBA00022777"/>
    </source>
</evidence>
<dbReference type="EMBL" id="WJHE01000103">
    <property type="protein sequence ID" value="MST31603.1"/>
    <property type="molecule type" value="Genomic_DNA"/>
</dbReference>
<keyword evidence="7" id="KW-0418">Kinase</keyword>
<dbReference type="Proteomes" id="UP000437736">
    <property type="component" value="Unassembled WGS sequence"/>
</dbReference>
<dbReference type="SMART" id="SM00304">
    <property type="entry name" value="HAMP"/>
    <property type="match status" value="1"/>
</dbReference>
<evidence type="ECO:0000256" key="9">
    <source>
        <dbReference type="ARBA" id="ARBA00023012"/>
    </source>
</evidence>
<accession>A0ABW9QQ39</accession>
<dbReference type="PRINTS" id="PR00344">
    <property type="entry name" value="BCTRLSENSOR"/>
</dbReference>
<keyword evidence="5" id="KW-0808">Transferase</keyword>
<keyword evidence="4" id="KW-0597">Phosphoprotein</keyword>